<evidence type="ECO:0000313" key="3">
    <source>
        <dbReference type="Proteomes" id="UP000011083"/>
    </source>
</evidence>
<name>L8GZG7_ACACF</name>
<dbReference type="KEGG" id="acan:ACA1_207500"/>
<reference evidence="2 3" key="1">
    <citation type="journal article" date="2013" name="Genome Biol.">
        <title>Genome of Acanthamoeba castellanii highlights extensive lateral gene transfer and early evolution of tyrosine kinase signaling.</title>
        <authorList>
            <person name="Clarke M."/>
            <person name="Lohan A.J."/>
            <person name="Liu B."/>
            <person name="Lagkouvardos I."/>
            <person name="Roy S."/>
            <person name="Zafar N."/>
            <person name="Bertelli C."/>
            <person name="Schilde C."/>
            <person name="Kianianmomeni A."/>
            <person name="Burglin T.R."/>
            <person name="Frech C."/>
            <person name="Turcotte B."/>
            <person name="Kopec K.O."/>
            <person name="Synnott J.M."/>
            <person name="Choo C."/>
            <person name="Paponov I."/>
            <person name="Finkler A."/>
            <person name="Soon Heng Tan C."/>
            <person name="Hutchins A.P."/>
            <person name="Weinmeier T."/>
            <person name="Rattei T."/>
            <person name="Chu J.S."/>
            <person name="Gimenez G."/>
            <person name="Irimia M."/>
            <person name="Rigden D.J."/>
            <person name="Fitzpatrick D.A."/>
            <person name="Lorenzo-Morales J."/>
            <person name="Bateman A."/>
            <person name="Chiu C.H."/>
            <person name="Tang P."/>
            <person name="Hegemann P."/>
            <person name="Fromm H."/>
            <person name="Raoult D."/>
            <person name="Greub G."/>
            <person name="Miranda-Saavedra D."/>
            <person name="Chen N."/>
            <person name="Nash P."/>
            <person name="Ginger M.L."/>
            <person name="Horn M."/>
            <person name="Schaap P."/>
            <person name="Caler L."/>
            <person name="Loftus B."/>
        </authorList>
    </citation>
    <scope>NUCLEOTIDE SEQUENCE [LARGE SCALE GENOMIC DNA]</scope>
    <source>
        <strain evidence="2 3">Neff</strain>
    </source>
</reference>
<dbReference type="RefSeq" id="XP_004339939.1">
    <property type="nucleotide sequence ID" value="XM_004339891.1"/>
</dbReference>
<evidence type="ECO:0000256" key="1">
    <source>
        <dbReference type="SAM" id="Coils"/>
    </source>
</evidence>
<keyword evidence="3" id="KW-1185">Reference proteome</keyword>
<feature type="coiled-coil region" evidence="1">
    <location>
        <begin position="256"/>
        <end position="300"/>
    </location>
</feature>
<organism evidence="2 3">
    <name type="scientific">Acanthamoeba castellanii (strain ATCC 30010 / Neff)</name>
    <dbReference type="NCBI Taxonomy" id="1257118"/>
    <lineage>
        <taxon>Eukaryota</taxon>
        <taxon>Amoebozoa</taxon>
        <taxon>Discosea</taxon>
        <taxon>Longamoebia</taxon>
        <taxon>Centramoebida</taxon>
        <taxon>Acanthamoebidae</taxon>
        <taxon>Acanthamoeba</taxon>
    </lineage>
</organism>
<dbReference type="VEuPathDB" id="AmoebaDB:ACA1_207500"/>
<dbReference type="AlphaFoldDB" id="L8GZG7"/>
<evidence type="ECO:0000313" key="2">
    <source>
        <dbReference type="EMBL" id="ELR17923.1"/>
    </source>
</evidence>
<dbReference type="GeneID" id="14918653"/>
<protein>
    <submittedName>
        <fullName evidence="2">Uncharacterized protein</fullName>
    </submittedName>
</protein>
<dbReference type="Proteomes" id="UP000011083">
    <property type="component" value="Unassembled WGS sequence"/>
</dbReference>
<proteinExistence type="predicted"/>
<accession>L8GZG7</accession>
<keyword evidence="1" id="KW-0175">Coiled coil</keyword>
<gene>
    <name evidence="2" type="ORF">ACA1_207500</name>
</gene>
<sequence>MDVGEEVPIVETGETLGTTTTPGVPLYTNAGPSRPLNASTMLFMGTDDAVRGKLPAKSASGHKLQIQTFPHGDGFRKFYDQGDHSHVVLLLNRNTTRIAEFDDPLGFFFHRIRLGRVSLVFMGENDQENFAALCELDPNIAAVNKAGRVFFWNELEGTPKQKIDDLTLRIQDNLGLVPAGVQQKAALAPQRKRVLLTEKLAGGPWQLSKLQALLGALALGAVFFSLLCSFPPIDKHATKPVQITVPGAERWTQEQRDTYLAELRRLEKERLELSVDRQRVEAVKRKMIEKINDIEDLEKTINTEKRHIVCTLLDRHNALLQEYTSADHAEKHIAELRRDISRMEAARARWSPESRDAIELERSIAEKKYDMRVWQEGLNELKKIEQELAGSDVFSWSQLPDYCDLPLIAPAH</sequence>
<dbReference type="EMBL" id="KB007966">
    <property type="protein sequence ID" value="ELR17923.1"/>
    <property type="molecule type" value="Genomic_DNA"/>
</dbReference>